<dbReference type="InterPro" id="IPR023465">
    <property type="entry name" value="Riboflavin_kinase_dom_sf"/>
</dbReference>
<accession>A0A096AXA2</accession>
<gene>
    <name evidence="17" type="ORF">HMPREF9302_06235</name>
</gene>
<feature type="domain" description="Riboflavin kinase" evidence="16">
    <location>
        <begin position="183"/>
        <end position="310"/>
    </location>
</feature>
<evidence type="ECO:0000256" key="13">
    <source>
        <dbReference type="ARBA" id="ARBA00047880"/>
    </source>
</evidence>
<dbReference type="Pfam" id="PF01687">
    <property type="entry name" value="Flavokinase"/>
    <property type="match status" value="1"/>
</dbReference>
<dbReference type="InterPro" id="IPR015865">
    <property type="entry name" value="Riboflavin_kinase_bac/euk"/>
</dbReference>
<evidence type="ECO:0000256" key="14">
    <source>
        <dbReference type="ARBA" id="ARBA00049494"/>
    </source>
</evidence>
<dbReference type="PANTHER" id="PTHR22749">
    <property type="entry name" value="RIBOFLAVIN KINASE/FMN ADENYLYLTRANSFERASE"/>
    <property type="match status" value="1"/>
</dbReference>
<keyword evidence="12" id="KW-0511">Multifunctional enzyme</keyword>
<proteinExistence type="inferred from homology"/>
<evidence type="ECO:0000256" key="9">
    <source>
        <dbReference type="ARBA" id="ARBA00022777"/>
    </source>
</evidence>
<evidence type="ECO:0000256" key="8">
    <source>
        <dbReference type="ARBA" id="ARBA00022741"/>
    </source>
</evidence>
<comment type="catalytic activity">
    <reaction evidence="14 15">
        <text>FMN + ATP + H(+) = FAD + diphosphate</text>
        <dbReference type="Rhea" id="RHEA:17237"/>
        <dbReference type="ChEBI" id="CHEBI:15378"/>
        <dbReference type="ChEBI" id="CHEBI:30616"/>
        <dbReference type="ChEBI" id="CHEBI:33019"/>
        <dbReference type="ChEBI" id="CHEBI:57692"/>
        <dbReference type="ChEBI" id="CHEBI:58210"/>
        <dbReference type="EC" id="2.7.7.2"/>
    </reaction>
</comment>
<evidence type="ECO:0000313" key="17">
    <source>
        <dbReference type="EMBL" id="KGF51723.1"/>
    </source>
</evidence>
<comment type="catalytic activity">
    <reaction evidence="13 15">
        <text>riboflavin + ATP = FMN + ADP + H(+)</text>
        <dbReference type="Rhea" id="RHEA:14357"/>
        <dbReference type="ChEBI" id="CHEBI:15378"/>
        <dbReference type="ChEBI" id="CHEBI:30616"/>
        <dbReference type="ChEBI" id="CHEBI:57986"/>
        <dbReference type="ChEBI" id="CHEBI:58210"/>
        <dbReference type="ChEBI" id="CHEBI:456216"/>
        <dbReference type="EC" id="2.7.1.26"/>
    </reaction>
</comment>
<evidence type="ECO:0000256" key="10">
    <source>
        <dbReference type="ARBA" id="ARBA00022827"/>
    </source>
</evidence>
<dbReference type="PIRSF" id="PIRSF004491">
    <property type="entry name" value="FAD_Synth"/>
    <property type="match status" value="1"/>
</dbReference>
<keyword evidence="9 15" id="KW-0418">Kinase</keyword>
<dbReference type="SMART" id="SM00904">
    <property type="entry name" value="Flavokinase"/>
    <property type="match status" value="1"/>
</dbReference>
<sequence length="313" mass="35564">MKIIYLNDEVNNYLPPLVATIGFFDGVHRGHRFLIEEVKQKARFSGMQSAVITFDNHPRQVLHPHQHLSLLSSFTQKIKLIEATGVDICIILHFDKALSLLHAKDFMQSILSEQLHVTKLIIGYDNKFGYGCKESFDDYQRYGQELGIEVIKATELNSNKEHISSSVIRRLITLGEIKAANKALGYNYVIEGQVIEGYHNGHKLGYPTANIDRKTCFQLIPAEGVYAVKVKTDLSPLWLNGMLYIGVRPTYNGKTLCIETNIFNFNKSLYGHNIKVSFIQRVRGERKFDTLSALSSQLANDKKQCEEILKESI</sequence>
<keyword evidence="8 15" id="KW-0547">Nucleotide-binding</keyword>
<dbReference type="GO" id="GO:0009231">
    <property type="term" value="P:riboflavin biosynthetic process"/>
    <property type="evidence" value="ECO:0007669"/>
    <property type="project" value="InterPro"/>
</dbReference>
<dbReference type="GO" id="GO:0006747">
    <property type="term" value="P:FAD biosynthetic process"/>
    <property type="evidence" value="ECO:0007669"/>
    <property type="project" value="UniProtKB-UniRule"/>
</dbReference>
<evidence type="ECO:0000256" key="3">
    <source>
        <dbReference type="ARBA" id="ARBA00005201"/>
    </source>
</evidence>
<dbReference type="InterPro" id="IPR015864">
    <property type="entry name" value="FAD_synthase"/>
</dbReference>
<dbReference type="InterPro" id="IPR002606">
    <property type="entry name" value="Riboflavin_kinase_bac"/>
</dbReference>
<comment type="similarity">
    <text evidence="15">Belongs to the ribF family.</text>
</comment>
<keyword evidence="10 15" id="KW-0274">FAD</keyword>
<keyword evidence="11 15" id="KW-0067">ATP-binding</keyword>
<dbReference type="CDD" id="cd02064">
    <property type="entry name" value="FAD_synthetase_N"/>
    <property type="match status" value="1"/>
</dbReference>
<dbReference type="NCBIfam" id="TIGR00083">
    <property type="entry name" value="ribF"/>
    <property type="match status" value="1"/>
</dbReference>
<dbReference type="Gene3D" id="2.40.30.30">
    <property type="entry name" value="Riboflavin kinase-like"/>
    <property type="match status" value="1"/>
</dbReference>
<evidence type="ECO:0000256" key="6">
    <source>
        <dbReference type="ARBA" id="ARBA00022679"/>
    </source>
</evidence>
<dbReference type="SUPFAM" id="SSF82114">
    <property type="entry name" value="Riboflavin kinase-like"/>
    <property type="match status" value="1"/>
</dbReference>
<dbReference type="GO" id="GO:0008531">
    <property type="term" value="F:riboflavin kinase activity"/>
    <property type="evidence" value="ECO:0007669"/>
    <property type="project" value="UniProtKB-UniRule"/>
</dbReference>
<name>A0A096AXA2_9BACT</name>
<dbReference type="Proteomes" id="UP000029614">
    <property type="component" value="Unassembled WGS sequence"/>
</dbReference>
<keyword evidence="6 15" id="KW-0808">Transferase</keyword>
<comment type="pathway">
    <text evidence="3 15">Cofactor biosynthesis; FMN biosynthesis; FMN from riboflavin (ATP route): step 1/1.</text>
</comment>
<evidence type="ECO:0000259" key="16">
    <source>
        <dbReference type="SMART" id="SM00904"/>
    </source>
</evidence>
<dbReference type="UniPathway" id="UPA00276">
    <property type="reaction ID" value="UER00406"/>
</dbReference>
<protein>
    <recommendedName>
        <fullName evidence="15">Riboflavin biosynthesis protein</fullName>
    </recommendedName>
    <domain>
        <recommendedName>
            <fullName evidence="15">Riboflavin kinase</fullName>
            <ecNumber evidence="15">2.7.1.26</ecNumber>
        </recommendedName>
        <alternativeName>
            <fullName evidence="15">Flavokinase</fullName>
        </alternativeName>
    </domain>
    <domain>
        <recommendedName>
            <fullName evidence="15">FMN adenylyltransferase</fullName>
            <ecNumber evidence="15">2.7.7.2</ecNumber>
        </recommendedName>
        <alternativeName>
            <fullName evidence="15">FAD pyrophosphorylase</fullName>
        </alternativeName>
        <alternativeName>
            <fullName evidence="15">FAD synthase</fullName>
        </alternativeName>
    </domain>
</protein>
<dbReference type="EMBL" id="JRNU01000025">
    <property type="protein sequence ID" value="KGF51723.1"/>
    <property type="molecule type" value="Genomic_DNA"/>
</dbReference>
<dbReference type="GO" id="GO:0009398">
    <property type="term" value="P:FMN biosynthetic process"/>
    <property type="evidence" value="ECO:0007669"/>
    <property type="project" value="UniProtKB-UniRule"/>
</dbReference>
<dbReference type="RefSeq" id="WP_036855691.1">
    <property type="nucleotide sequence ID" value="NZ_JRNU01000025.1"/>
</dbReference>
<dbReference type="AlphaFoldDB" id="A0A096AXA2"/>
<keyword evidence="4 15" id="KW-0285">Flavoprotein</keyword>
<dbReference type="UniPathway" id="UPA00277">
    <property type="reaction ID" value="UER00407"/>
</dbReference>
<dbReference type="Pfam" id="PF06574">
    <property type="entry name" value="FAD_syn"/>
    <property type="match status" value="1"/>
</dbReference>
<keyword evidence="7 15" id="KW-0548">Nucleotidyltransferase</keyword>
<evidence type="ECO:0000256" key="1">
    <source>
        <dbReference type="ARBA" id="ARBA00002121"/>
    </source>
</evidence>
<evidence type="ECO:0000256" key="4">
    <source>
        <dbReference type="ARBA" id="ARBA00022630"/>
    </source>
</evidence>
<keyword evidence="5 15" id="KW-0288">FMN</keyword>
<evidence type="ECO:0000313" key="18">
    <source>
        <dbReference type="Proteomes" id="UP000029614"/>
    </source>
</evidence>
<dbReference type="InterPro" id="IPR014729">
    <property type="entry name" value="Rossmann-like_a/b/a_fold"/>
</dbReference>
<dbReference type="OrthoDB" id="9803667at2"/>
<reference evidence="17 18" key="1">
    <citation type="submission" date="2014-07" db="EMBL/GenBank/DDBJ databases">
        <authorList>
            <person name="McCorrison J."/>
            <person name="Sanka R."/>
            <person name="Torralba M."/>
            <person name="Gillis M."/>
            <person name="Haft D.H."/>
            <person name="Methe B."/>
            <person name="Sutton G."/>
            <person name="Nelson K.E."/>
        </authorList>
    </citation>
    <scope>NUCLEOTIDE SEQUENCE [LARGE SCALE GENOMIC DNA]</scope>
    <source>
        <strain evidence="17 18">DNF00058</strain>
    </source>
</reference>
<dbReference type="GO" id="GO:0005524">
    <property type="term" value="F:ATP binding"/>
    <property type="evidence" value="ECO:0007669"/>
    <property type="project" value="UniProtKB-UniRule"/>
</dbReference>
<evidence type="ECO:0000256" key="5">
    <source>
        <dbReference type="ARBA" id="ARBA00022643"/>
    </source>
</evidence>
<dbReference type="EC" id="2.7.7.2" evidence="15"/>
<dbReference type="InterPro" id="IPR023468">
    <property type="entry name" value="Riboflavin_kinase"/>
</dbReference>
<dbReference type="EC" id="2.7.1.26" evidence="15"/>
<dbReference type="SUPFAM" id="SSF52374">
    <property type="entry name" value="Nucleotidylyl transferase"/>
    <property type="match status" value="1"/>
</dbReference>
<comment type="function">
    <text evidence="1">Catalyzes the phosphorylation of riboflavin to FMN followed by the adenylation of FMN to FAD.</text>
</comment>
<evidence type="ECO:0000256" key="7">
    <source>
        <dbReference type="ARBA" id="ARBA00022695"/>
    </source>
</evidence>
<keyword evidence="18" id="KW-1185">Reference proteome</keyword>
<evidence type="ECO:0000256" key="2">
    <source>
        <dbReference type="ARBA" id="ARBA00004726"/>
    </source>
</evidence>
<comment type="pathway">
    <text evidence="2 15">Cofactor biosynthesis; FAD biosynthesis; FAD from FMN: step 1/1.</text>
</comment>
<evidence type="ECO:0000256" key="11">
    <source>
        <dbReference type="ARBA" id="ARBA00022840"/>
    </source>
</evidence>
<dbReference type="FunFam" id="3.40.50.620:FF:000021">
    <property type="entry name" value="Riboflavin biosynthesis protein"/>
    <property type="match status" value="1"/>
</dbReference>
<evidence type="ECO:0000256" key="15">
    <source>
        <dbReference type="PIRNR" id="PIRNR004491"/>
    </source>
</evidence>
<dbReference type="Gene3D" id="3.40.50.620">
    <property type="entry name" value="HUPs"/>
    <property type="match status" value="1"/>
</dbReference>
<dbReference type="GO" id="GO:0003919">
    <property type="term" value="F:FMN adenylyltransferase activity"/>
    <property type="evidence" value="ECO:0007669"/>
    <property type="project" value="UniProtKB-UniRule"/>
</dbReference>
<dbReference type="NCBIfam" id="NF004162">
    <property type="entry name" value="PRK05627.1-5"/>
    <property type="match status" value="1"/>
</dbReference>
<comment type="caution">
    <text evidence="17">The sequence shown here is derived from an EMBL/GenBank/DDBJ whole genome shotgun (WGS) entry which is preliminary data.</text>
</comment>
<dbReference type="PANTHER" id="PTHR22749:SF6">
    <property type="entry name" value="RIBOFLAVIN KINASE"/>
    <property type="match status" value="1"/>
</dbReference>
<evidence type="ECO:0000256" key="12">
    <source>
        <dbReference type="ARBA" id="ARBA00023268"/>
    </source>
</evidence>
<organism evidence="17 18">
    <name type="scientific">Prevotella amnii DNF00058</name>
    <dbReference type="NCBI Taxonomy" id="1401066"/>
    <lineage>
        <taxon>Bacteria</taxon>
        <taxon>Pseudomonadati</taxon>
        <taxon>Bacteroidota</taxon>
        <taxon>Bacteroidia</taxon>
        <taxon>Bacteroidales</taxon>
        <taxon>Prevotellaceae</taxon>
        <taxon>Prevotella</taxon>
    </lineage>
</organism>